<reference evidence="3 4" key="1">
    <citation type="submission" date="2020-04" db="EMBL/GenBank/DDBJ databases">
        <title>Perkinsus chesapeaki whole genome sequence.</title>
        <authorList>
            <person name="Bogema D.R."/>
        </authorList>
    </citation>
    <scope>NUCLEOTIDE SEQUENCE [LARGE SCALE GENOMIC DNA]</scope>
    <source>
        <strain evidence="3">ATCC PRA-425</strain>
    </source>
</reference>
<name>A0A7J6MRJ3_PERCH</name>
<dbReference type="SUPFAM" id="SSF101447">
    <property type="entry name" value="Formin homology 2 domain (FH2 domain)"/>
    <property type="match status" value="1"/>
</dbReference>
<feature type="region of interest" description="Disordered" evidence="2">
    <location>
        <begin position="132"/>
        <end position="154"/>
    </location>
</feature>
<proteinExistence type="predicted"/>
<accession>A0A7J6MRJ3</accession>
<evidence type="ECO:0000256" key="2">
    <source>
        <dbReference type="SAM" id="MobiDB-lite"/>
    </source>
</evidence>
<evidence type="ECO:0000313" key="3">
    <source>
        <dbReference type="EMBL" id="KAF4674016.1"/>
    </source>
</evidence>
<dbReference type="AlphaFoldDB" id="A0A7J6MRJ3"/>
<dbReference type="Proteomes" id="UP000591131">
    <property type="component" value="Unassembled WGS sequence"/>
</dbReference>
<dbReference type="EMBL" id="JAAPAO010000071">
    <property type="protein sequence ID" value="KAF4674016.1"/>
    <property type="molecule type" value="Genomic_DNA"/>
</dbReference>
<protein>
    <submittedName>
        <fullName evidence="3">Uncharacterized protein</fullName>
    </submittedName>
</protein>
<evidence type="ECO:0000256" key="1">
    <source>
        <dbReference type="SAM" id="Coils"/>
    </source>
</evidence>
<sequence>MFNVRPVKGNRGRHKRPYLVQLAVFLATCGLLGGIAALSHRANKNKVNELQSEVESMQADVGRLRKDVVKLDNNLRKVHDNLKQTVEALKGDRQRTDVVSRRLESIEEELVHILNQYSTVANNKNKSMEFLKQSEPSADKSQHARLSVPTRGQEQRTLDLLEGGGLHHPISAPKVPFCKERVTDTFRPLHKSKMPDHDDDVHIGSLLLFRSVVVEYQCPSGPRGL</sequence>
<organism evidence="3 4">
    <name type="scientific">Perkinsus chesapeaki</name>
    <name type="common">Clam parasite</name>
    <name type="synonym">Perkinsus andrewsi</name>
    <dbReference type="NCBI Taxonomy" id="330153"/>
    <lineage>
        <taxon>Eukaryota</taxon>
        <taxon>Sar</taxon>
        <taxon>Alveolata</taxon>
        <taxon>Perkinsozoa</taxon>
        <taxon>Perkinsea</taxon>
        <taxon>Perkinsida</taxon>
        <taxon>Perkinsidae</taxon>
        <taxon>Perkinsus</taxon>
    </lineage>
</organism>
<gene>
    <name evidence="3" type="ORF">FOL47_009807</name>
</gene>
<evidence type="ECO:0000313" key="4">
    <source>
        <dbReference type="Proteomes" id="UP000591131"/>
    </source>
</evidence>
<keyword evidence="1" id="KW-0175">Coiled coil</keyword>
<keyword evidence="4" id="KW-1185">Reference proteome</keyword>
<feature type="coiled-coil region" evidence="1">
    <location>
        <begin position="40"/>
        <end position="74"/>
    </location>
</feature>
<comment type="caution">
    <text evidence="3">The sequence shown here is derived from an EMBL/GenBank/DDBJ whole genome shotgun (WGS) entry which is preliminary data.</text>
</comment>